<keyword evidence="3" id="KW-1185">Reference proteome</keyword>
<reference evidence="3 4" key="1">
    <citation type="submission" date="2016-10" db="EMBL/GenBank/DDBJ databases">
        <title>Comparative genomics between deep and shallow subseafloor isolates.</title>
        <authorList>
            <person name="Ishii S."/>
            <person name="Miller J.R."/>
            <person name="Sutton G."/>
            <person name="Suzuki S."/>
            <person name="Methe B."/>
            <person name="Inagaki F."/>
            <person name="Imachi H."/>
        </authorList>
    </citation>
    <scope>NUCLEOTIDE SEQUENCE [LARGE SCALE GENOMIC DNA]</scope>
    <source>
        <strain evidence="2 3">A8p</strain>
        <strain evidence="1 4">MO-MB1</strain>
    </source>
</reference>
<dbReference type="EMBL" id="CP017768">
    <property type="protein sequence ID" value="AUB60789.1"/>
    <property type="molecule type" value="Genomic_DNA"/>
</dbReference>
<evidence type="ECO:0000313" key="3">
    <source>
        <dbReference type="Proteomes" id="UP000232631"/>
    </source>
</evidence>
<dbReference type="EMBL" id="CP017766">
    <property type="protein sequence ID" value="AUB55367.1"/>
    <property type="molecule type" value="Genomic_DNA"/>
</dbReference>
<evidence type="ECO:0000313" key="1">
    <source>
        <dbReference type="EMBL" id="AUB55367.1"/>
    </source>
</evidence>
<accession>A0A2H4VRQ8</accession>
<dbReference type="AlphaFoldDB" id="A0A2H4VRQ8"/>
<name>A0A2H4VRQ8_9EURY</name>
<protein>
    <submittedName>
        <fullName evidence="2">Uncharacterized protein</fullName>
    </submittedName>
</protein>
<accession>A0A2H4VB87</accession>
<evidence type="ECO:0000313" key="4">
    <source>
        <dbReference type="Proteomes" id="UP000232806"/>
    </source>
</evidence>
<sequence>MQQGSIQDGMNQFFMPDWNLQSPEPTPKEFNEWESQHFQILMTGVSKRFKNHFIEYTNFRNSIFSLKGFG</sequence>
<dbReference type="Proteomes" id="UP000232631">
    <property type="component" value="Chromosome"/>
</dbReference>
<dbReference type="Proteomes" id="UP000232806">
    <property type="component" value="Chromosome"/>
</dbReference>
<dbReference type="KEGG" id="msub:BK009_08955"/>
<gene>
    <name evidence="1" type="ORF">BK007_04605</name>
    <name evidence="2" type="ORF">BK009_08955</name>
</gene>
<organism evidence="2 3">
    <name type="scientific">Methanobacterium subterraneum</name>
    <dbReference type="NCBI Taxonomy" id="59277"/>
    <lineage>
        <taxon>Archaea</taxon>
        <taxon>Methanobacteriati</taxon>
        <taxon>Methanobacteriota</taxon>
        <taxon>Methanomada group</taxon>
        <taxon>Methanobacteria</taxon>
        <taxon>Methanobacteriales</taxon>
        <taxon>Methanobacteriaceae</taxon>
        <taxon>Methanobacterium</taxon>
    </lineage>
</organism>
<proteinExistence type="predicted"/>
<evidence type="ECO:0000313" key="2">
    <source>
        <dbReference type="EMBL" id="AUB60789.1"/>
    </source>
</evidence>